<dbReference type="AlphaFoldDB" id="A0AAV0YU23"/>
<reference evidence="1 2" key="1">
    <citation type="submission" date="2023-01" db="EMBL/GenBank/DDBJ databases">
        <authorList>
            <person name="Kreplak J."/>
        </authorList>
    </citation>
    <scope>NUCLEOTIDE SEQUENCE [LARGE SCALE GENOMIC DNA]</scope>
</reference>
<evidence type="ECO:0000313" key="2">
    <source>
        <dbReference type="Proteomes" id="UP001157006"/>
    </source>
</evidence>
<sequence length="147" mass="16853">MGACTWKLPITLPNYYQRENQTLLSHDPMFCNFNSRGRIEKFNYSPPHLVVKKTRFMVRGCGCEESSSENDYGETEEDRYFVKVLRESKPYLSIHRARVFVVLISAQLVAHPDYFNAILTVPPLSLSLSLNSSTVLFVPLLPLTHLT</sequence>
<protein>
    <submittedName>
        <fullName evidence="1">Uncharacterized protein</fullName>
    </submittedName>
</protein>
<dbReference type="Proteomes" id="UP001157006">
    <property type="component" value="Chromosome 1L"/>
</dbReference>
<gene>
    <name evidence="1" type="ORF">VFH_I373840</name>
</gene>
<keyword evidence="2" id="KW-1185">Reference proteome</keyword>
<organism evidence="1 2">
    <name type="scientific">Vicia faba</name>
    <name type="common">Broad bean</name>
    <name type="synonym">Faba vulgaris</name>
    <dbReference type="NCBI Taxonomy" id="3906"/>
    <lineage>
        <taxon>Eukaryota</taxon>
        <taxon>Viridiplantae</taxon>
        <taxon>Streptophyta</taxon>
        <taxon>Embryophyta</taxon>
        <taxon>Tracheophyta</taxon>
        <taxon>Spermatophyta</taxon>
        <taxon>Magnoliopsida</taxon>
        <taxon>eudicotyledons</taxon>
        <taxon>Gunneridae</taxon>
        <taxon>Pentapetalae</taxon>
        <taxon>rosids</taxon>
        <taxon>fabids</taxon>
        <taxon>Fabales</taxon>
        <taxon>Fabaceae</taxon>
        <taxon>Papilionoideae</taxon>
        <taxon>50 kb inversion clade</taxon>
        <taxon>NPAAA clade</taxon>
        <taxon>Hologalegina</taxon>
        <taxon>IRL clade</taxon>
        <taxon>Fabeae</taxon>
        <taxon>Vicia</taxon>
    </lineage>
</organism>
<evidence type="ECO:0000313" key="1">
    <source>
        <dbReference type="EMBL" id="CAI8588997.1"/>
    </source>
</evidence>
<dbReference type="EMBL" id="OX451736">
    <property type="protein sequence ID" value="CAI8588997.1"/>
    <property type="molecule type" value="Genomic_DNA"/>
</dbReference>
<name>A0AAV0YU23_VICFA</name>
<proteinExistence type="predicted"/>
<accession>A0AAV0YU23</accession>